<reference evidence="4 5" key="1">
    <citation type="submission" date="2016-11" db="EMBL/GenBank/DDBJ databases">
        <title>Complete genome sequence of thermophilic cyanobacteria strain Synechococcus sp. PCC6715.</title>
        <authorList>
            <person name="Tang J."/>
            <person name="Daroch M."/>
            <person name="Liang Y."/>
            <person name="Jiang D."/>
            <person name="Shah M."/>
        </authorList>
    </citation>
    <scope>NUCLEOTIDE SEQUENCE [LARGE SCALE GENOMIC DNA]</scope>
    <source>
        <strain evidence="4 5">PCC 6715</strain>
    </source>
</reference>
<evidence type="ECO:0000259" key="3">
    <source>
        <dbReference type="PROSITE" id="PS51123"/>
    </source>
</evidence>
<dbReference type="GO" id="GO:0016020">
    <property type="term" value="C:membrane"/>
    <property type="evidence" value="ECO:0007669"/>
    <property type="project" value="UniProtKB-UniRule"/>
</dbReference>
<evidence type="ECO:0000256" key="2">
    <source>
        <dbReference type="SAM" id="Phobius"/>
    </source>
</evidence>
<gene>
    <name evidence="4" type="ORF">BRW62_09010</name>
</gene>
<dbReference type="Gene3D" id="3.30.1330.60">
    <property type="entry name" value="OmpA-like domain"/>
    <property type="match status" value="1"/>
</dbReference>
<dbReference type="RefSeq" id="WP_099799196.1">
    <property type="nucleotide sequence ID" value="NZ_CP018092.1"/>
</dbReference>
<sequence>MRQSRRSSPPESEQFDIWISYTDLMSNSFLILSLITLLLIIFTFFARQTDSLPPIIIIPDNEAFRFPVGSAKVSKPLQQYIWTSLAKTIRDNHKRYRIDTVEIIGHTDGQPNRRSSSNLDLVLEQSAAANTLGRLTPGSNADLGLMRALAIANELRKVQATNPELKNLQFYAYSAGQLYLLNGNLAPPNRNPDSSRRRIEVRFTRRRERETQVAPVN</sequence>
<feature type="transmembrane region" description="Helical" evidence="2">
    <location>
        <begin position="29"/>
        <end position="46"/>
    </location>
</feature>
<dbReference type="Proteomes" id="UP000231057">
    <property type="component" value="Chromosome"/>
</dbReference>
<feature type="domain" description="OmpA-like" evidence="3">
    <location>
        <begin position="53"/>
        <end position="207"/>
    </location>
</feature>
<dbReference type="InterPro" id="IPR036737">
    <property type="entry name" value="OmpA-like_sf"/>
</dbReference>
<organism evidence="4 5">
    <name type="scientific">Parathermosynechococcus lividus PCC 6715</name>
    <dbReference type="NCBI Taxonomy" id="1917166"/>
    <lineage>
        <taxon>Bacteria</taxon>
        <taxon>Bacillati</taxon>
        <taxon>Cyanobacteriota</taxon>
        <taxon>Cyanophyceae</taxon>
        <taxon>Acaryochloridales</taxon>
        <taxon>Thermosynechococcaceae</taxon>
        <taxon>Parathermosynechococcus</taxon>
    </lineage>
</organism>
<proteinExistence type="predicted"/>
<keyword evidence="2" id="KW-1133">Transmembrane helix</keyword>
<evidence type="ECO:0000313" key="5">
    <source>
        <dbReference type="Proteomes" id="UP000231057"/>
    </source>
</evidence>
<dbReference type="AlphaFoldDB" id="A0A2D2Q2W2"/>
<accession>A0A2D2Q2W2</accession>
<dbReference type="OrthoDB" id="559153at2"/>
<keyword evidence="5" id="KW-1185">Reference proteome</keyword>
<keyword evidence="1 2" id="KW-0472">Membrane</keyword>
<dbReference type="SUPFAM" id="SSF103088">
    <property type="entry name" value="OmpA-like"/>
    <property type="match status" value="1"/>
</dbReference>
<dbReference type="InterPro" id="IPR006665">
    <property type="entry name" value="OmpA-like"/>
</dbReference>
<name>A0A2D2Q2W2_PARLV</name>
<dbReference type="PROSITE" id="PS51123">
    <property type="entry name" value="OMPA_2"/>
    <property type="match status" value="1"/>
</dbReference>
<protein>
    <recommendedName>
        <fullName evidence="3">OmpA-like domain-containing protein</fullName>
    </recommendedName>
</protein>
<dbReference type="KEGG" id="slw:BRW62_09010"/>
<dbReference type="EMBL" id="CP018092">
    <property type="protein sequence ID" value="ATS18861.1"/>
    <property type="molecule type" value="Genomic_DNA"/>
</dbReference>
<keyword evidence="2" id="KW-0812">Transmembrane</keyword>
<evidence type="ECO:0000256" key="1">
    <source>
        <dbReference type="PROSITE-ProRule" id="PRU00473"/>
    </source>
</evidence>
<reference evidence="5" key="2">
    <citation type="journal article" date="2022" name="Front. Microbiol.">
        <title>Comparative Genomic Analysis Revealed Distinct Molecular Components and Organization of CO2-Concentrating Mechanism in Thermophilic Cyanobacteria.</title>
        <authorList>
            <person name="Tang J."/>
            <person name="Zhou H."/>
            <person name="Yao D."/>
            <person name="Riaz S."/>
            <person name="You D."/>
            <person name="Klepacz-Smolka A."/>
            <person name="Daroch M."/>
        </authorList>
    </citation>
    <scope>NUCLEOTIDE SEQUENCE [LARGE SCALE GENOMIC DNA]</scope>
    <source>
        <strain evidence="5">PCC 6715</strain>
    </source>
</reference>
<evidence type="ECO:0000313" key="4">
    <source>
        <dbReference type="EMBL" id="ATS18861.1"/>
    </source>
</evidence>